<keyword evidence="3" id="KW-1185">Reference proteome</keyword>
<evidence type="ECO:0000313" key="2">
    <source>
        <dbReference type="EMBL" id="MBO7742923.1"/>
    </source>
</evidence>
<reference evidence="2 3" key="1">
    <citation type="submission" date="2021-03" db="EMBL/GenBank/DDBJ databases">
        <title>Paenibacillus artemisicola MWE-103 whole genome sequence.</title>
        <authorList>
            <person name="Ham Y.J."/>
        </authorList>
    </citation>
    <scope>NUCLEOTIDE SEQUENCE [LARGE SCALE GENOMIC DNA]</scope>
    <source>
        <strain evidence="2 3">MWE-103</strain>
    </source>
</reference>
<dbReference type="InterPro" id="IPR010499">
    <property type="entry name" value="AraC_E-bd"/>
</dbReference>
<dbReference type="EMBL" id="JAGGDJ010000001">
    <property type="protein sequence ID" value="MBO7742923.1"/>
    <property type="molecule type" value="Genomic_DNA"/>
</dbReference>
<dbReference type="InterPro" id="IPR011256">
    <property type="entry name" value="Reg_factor_effector_dom_sf"/>
</dbReference>
<dbReference type="InterPro" id="IPR029442">
    <property type="entry name" value="GyrI-like"/>
</dbReference>
<dbReference type="RefSeq" id="WP_208845877.1">
    <property type="nucleotide sequence ID" value="NZ_JAGGDJ010000001.1"/>
</dbReference>
<accession>A0ABS3W3Q9</accession>
<sequence>MRTYSVERVEMPAIRLIGFELHESLNQVLETKIVVKLREELAARLRDIEGAANAADIYLVQAYSENEQWTPDKPYRHVIGAAAAEGAAIPAGMIAYALPAGRYVKVTHEGPESRIGETYDYINRELGHRPVDIEVWPDIHALEREESRIDIYFPDRG</sequence>
<dbReference type="Gene3D" id="3.20.80.10">
    <property type="entry name" value="Regulatory factor, effector binding domain"/>
    <property type="match status" value="1"/>
</dbReference>
<evidence type="ECO:0000259" key="1">
    <source>
        <dbReference type="SMART" id="SM00871"/>
    </source>
</evidence>
<gene>
    <name evidence="2" type="ORF">I8J29_01855</name>
</gene>
<dbReference type="Proteomes" id="UP000670947">
    <property type="component" value="Unassembled WGS sequence"/>
</dbReference>
<proteinExistence type="predicted"/>
<dbReference type="Pfam" id="PF06445">
    <property type="entry name" value="GyrI-like"/>
    <property type="match status" value="1"/>
</dbReference>
<comment type="caution">
    <text evidence="2">The sequence shown here is derived from an EMBL/GenBank/DDBJ whole genome shotgun (WGS) entry which is preliminary data.</text>
</comment>
<feature type="domain" description="AraC effector-binding" evidence="1">
    <location>
        <begin position="4"/>
        <end position="156"/>
    </location>
</feature>
<name>A0ABS3W3Q9_9BACL</name>
<dbReference type="SUPFAM" id="SSF55136">
    <property type="entry name" value="Probable bacterial effector-binding domain"/>
    <property type="match status" value="1"/>
</dbReference>
<dbReference type="SMART" id="SM00871">
    <property type="entry name" value="AraC_E_bind"/>
    <property type="match status" value="1"/>
</dbReference>
<protein>
    <submittedName>
        <fullName evidence="2">GyrI-like domain-containing protein</fullName>
    </submittedName>
</protein>
<organism evidence="2 3">
    <name type="scientific">Paenibacillus artemisiicola</name>
    <dbReference type="NCBI Taxonomy" id="1172618"/>
    <lineage>
        <taxon>Bacteria</taxon>
        <taxon>Bacillati</taxon>
        <taxon>Bacillota</taxon>
        <taxon>Bacilli</taxon>
        <taxon>Bacillales</taxon>
        <taxon>Paenibacillaceae</taxon>
        <taxon>Paenibacillus</taxon>
    </lineage>
</organism>
<evidence type="ECO:0000313" key="3">
    <source>
        <dbReference type="Proteomes" id="UP000670947"/>
    </source>
</evidence>